<evidence type="ECO:0000313" key="1">
    <source>
        <dbReference type="EMBL" id="ACM31296.1"/>
    </source>
</evidence>
<proteinExistence type="predicted"/>
<sequence length="77" mass="8642">MKSLRWIHRRVPKRSNQNIAWREPSASGIGAAKISKEARLKAQETFEAATDAKWLRSLGATIGDLPLSLIGRRTQPF</sequence>
<accession>B9JQ77</accession>
<dbReference type="KEGG" id="ara:Arad_12288"/>
<reference evidence="1 2" key="1">
    <citation type="journal article" date="2009" name="J. Bacteriol.">
        <title>Genome sequences of three Agrobacterium biovars help elucidate the evolution of multichromosome genomes in bacteria.</title>
        <authorList>
            <person name="Slater S.C."/>
            <person name="Goldman B.S."/>
            <person name="Goodner B."/>
            <person name="Setubal J.C."/>
            <person name="Farrand S.K."/>
            <person name="Nester E.W."/>
            <person name="Burr T.J."/>
            <person name="Banta L."/>
            <person name="Dickerman A.W."/>
            <person name="Paulsen I."/>
            <person name="Otten L."/>
            <person name="Suen G."/>
            <person name="Welch R."/>
            <person name="Almeida N.F."/>
            <person name="Arnold F."/>
            <person name="Burton O.T."/>
            <person name="Du Z."/>
            <person name="Ewing A."/>
            <person name="Godsy E."/>
            <person name="Heisel S."/>
            <person name="Houmiel K.L."/>
            <person name="Jhaveri J."/>
            <person name="Lu J."/>
            <person name="Miller N.M."/>
            <person name="Norton S."/>
            <person name="Chen Q."/>
            <person name="Phoolcharoen W."/>
            <person name="Ohlin V."/>
            <person name="Ondrusek D."/>
            <person name="Pride N."/>
            <person name="Stricklin S.L."/>
            <person name="Sun J."/>
            <person name="Wheeler C."/>
            <person name="Wilson L."/>
            <person name="Zhu H."/>
            <person name="Wood D.W."/>
        </authorList>
    </citation>
    <scope>NUCLEOTIDE SEQUENCE [LARGE SCALE GENOMIC DNA]</scope>
    <source>
        <strain evidence="2">K84 / ATCC BAA-868</strain>
        <plasmid evidence="1 2">pAtK84c</plasmid>
    </source>
</reference>
<dbReference type="EMBL" id="CP000631">
    <property type="protein sequence ID" value="ACM31296.1"/>
    <property type="molecule type" value="Genomic_DNA"/>
</dbReference>
<dbReference type="AlphaFoldDB" id="B9JQ77"/>
<dbReference type="Proteomes" id="UP000001600">
    <property type="component" value="Plasmid pAtK84c"/>
</dbReference>
<organism evidence="1 2">
    <name type="scientific">Rhizobium rhizogenes (strain K84 / ATCC BAA-868)</name>
    <name type="common">Agrobacterium radiobacter</name>
    <dbReference type="NCBI Taxonomy" id="311403"/>
    <lineage>
        <taxon>Bacteria</taxon>
        <taxon>Pseudomonadati</taxon>
        <taxon>Pseudomonadota</taxon>
        <taxon>Alphaproteobacteria</taxon>
        <taxon>Hyphomicrobiales</taxon>
        <taxon>Rhizobiaceae</taxon>
        <taxon>Rhizobium/Agrobacterium group</taxon>
        <taxon>Rhizobium</taxon>
    </lineage>
</organism>
<name>B9JQ77_RHIR8</name>
<keyword evidence="1" id="KW-0614">Plasmid</keyword>
<geneLocation type="plasmid" evidence="1 2">
    <name>pAtK84c</name>
</geneLocation>
<evidence type="ECO:0000313" key="2">
    <source>
        <dbReference type="Proteomes" id="UP000001600"/>
    </source>
</evidence>
<dbReference type="HOGENOM" id="CLU_2630242_0_0_5"/>
<protein>
    <submittedName>
        <fullName evidence="1">Uncharacterized protein</fullName>
    </submittedName>
</protein>
<gene>
    <name evidence="1" type="ordered locus">Arad_12288</name>
</gene>